<dbReference type="Gene3D" id="3.40.50.2300">
    <property type="match status" value="1"/>
</dbReference>
<gene>
    <name evidence="5" type="ORF">DF185_15815</name>
</gene>
<proteinExistence type="inferred from homology"/>
<evidence type="ECO:0000259" key="4">
    <source>
        <dbReference type="PROSITE" id="PS50110"/>
    </source>
</evidence>
<dbReference type="PANTHER" id="PTHR30576">
    <property type="entry name" value="COLANIC BIOSYNTHESIS UDP-GLUCOSE LIPID CARRIER TRANSFERASE"/>
    <property type="match status" value="1"/>
</dbReference>
<dbReference type="PROSITE" id="PS50110">
    <property type="entry name" value="RESPONSE_REGULATORY"/>
    <property type="match status" value="1"/>
</dbReference>
<evidence type="ECO:0000256" key="1">
    <source>
        <dbReference type="ARBA" id="ARBA00006464"/>
    </source>
</evidence>
<dbReference type="Proteomes" id="UP000248079">
    <property type="component" value="Unassembled WGS sequence"/>
</dbReference>
<dbReference type="GO" id="GO:0000160">
    <property type="term" value="P:phosphorelay signal transduction system"/>
    <property type="evidence" value="ECO:0007669"/>
    <property type="project" value="InterPro"/>
</dbReference>
<evidence type="ECO:0000313" key="6">
    <source>
        <dbReference type="Proteomes" id="UP000248079"/>
    </source>
</evidence>
<dbReference type="Pfam" id="PF02397">
    <property type="entry name" value="Bac_transf"/>
    <property type="match status" value="1"/>
</dbReference>
<feature type="domain" description="Response regulatory" evidence="4">
    <location>
        <begin position="1"/>
        <end position="125"/>
    </location>
</feature>
<dbReference type="EMBL" id="QFLI01000007">
    <property type="protein sequence ID" value="PXX98841.1"/>
    <property type="molecule type" value="Genomic_DNA"/>
</dbReference>
<comment type="caution">
    <text evidence="5">The sequence shown here is derived from an EMBL/GenBank/DDBJ whole genome shotgun (WGS) entry which is preliminary data.</text>
</comment>
<dbReference type="InterPro" id="IPR011006">
    <property type="entry name" value="CheY-like_superfamily"/>
</dbReference>
<dbReference type="InterPro" id="IPR003362">
    <property type="entry name" value="Bact_transf"/>
</dbReference>
<name>A0A2V3ZVC2_9BACT</name>
<dbReference type="SUPFAM" id="SSF52172">
    <property type="entry name" value="CheY-like"/>
    <property type="match status" value="1"/>
</dbReference>
<keyword evidence="3" id="KW-0472">Membrane</keyword>
<keyword evidence="3" id="KW-1133">Transmembrane helix</keyword>
<protein>
    <submittedName>
        <fullName evidence="5">Sugar transferase</fullName>
    </submittedName>
</protein>
<evidence type="ECO:0000313" key="5">
    <source>
        <dbReference type="EMBL" id="PXX98841.1"/>
    </source>
</evidence>
<dbReference type="InterPro" id="IPR001789">
    <property type="entry name" value="Sig_transdc_resp-reg_receiver"/>
</dbReference>
<organism evidence="5 6">
    <name type="scientific">Marinifilum breve</name>
    <dbReference type="NCBI Taxonomy" id="2184082"/>
    <lineage>
        <taxon>Bacteria</taxon>
        <taxon>Pseudomonadati</taxon>
        <taxon>Bacteroidota</taxon>
        <taxon>Bacteroidia</taxon>
        <taxon>Marinilabiliales</taxon>
        <taxon>Marinifilaceae</taxon>
    </lineage>
</organism>
<evidence type="ECO:0000256" key="2">
    <source>
        <dbReference type="PROSITE-ProRule" id="PRU00169"/>
    </source>
</evidence>
<sequence length="396" mass="45808">MNATNRQMKLMYIGSDESVLSSFKELNGKVKLIHHANPLLASEWIEKNERVDGVISEFELPGRNGLDFHTVFVEKYDEKRSVPYLLLVAEKQPEIIKRAIEQKISDVYAKPVDAETISNRVNFLKVLQVHMKFNKIKENKDVKVYKTPFFKRCFDIVFASLALIALSPLLLVFVAAIRLESKGKVYYISKRVGTGYRIFNFLKLRSMYPDADKRLKELEHLNQYQTEETEPELAEVVEENSVAQGSTILFGDEEEVEENTHIQRQKQKQDKAFVKFENDPRITKVGHIIRKLSIDELPQLINVIRGDMSIVGNRPLPLYEAEMLTTDEWTDRFNGPAGITGLWQVEARGKTSKMSPEERKGLDNKYVEIANSKYSFWKDMWIILRTIPAVFQKENV</sequence>
<keyword evidence="3" id="KW-0812">Transmembrane</keyword>
<dbReference type="GO" id="GO:0016780">
    <property type="term" value="F:phosphotransferase activity, for other substituted phosphate groups"/>
    <property type="evidence" value="ECO:0007669"/>
    <property type="project" value="TreeGrafter"/>
</dbReference>
<dbReference type="AlphaFoldDB" id="A0A2V3ZVC2"/>
<accession>A0A2V3ZVC2</accession>
<feature type="transmembrane region" description="Helical" evidence="3">
    <location>
        <begin position="156"/>
        <end position="177"/>
    </location>
</feature>
<evidence type="ECO:0000256" key="3">
    <source>
        <dbReference type="SAM" id="Phobius"/>
    </source>
</evidence>
<keyword evidence="6" id="KW-1185">Reference proteome</keyword>
<dbReference type="PANTHER" id="PTHR30576:SF0">
    <property type="entry name" value="UNDECAPRENYL-PHOSPHATE N-ACETYLGALACTOSAMINYL 1-PHOSPHATE TRANSFERASE-RELATED"/>
    <property type="match status" value="1"/>
</dbReference>
<comment type="caution">
    <text evidence="2">Lacks conserved residue(s) required for the propagation of feature annotation.</text>
</comment>
<reference evidence="5 6" key="1">
    <citation type="submission" date="2018-05" db="EMBL/GenBank/DDBJ databases">
        <title>Marinifilum breve JC075T sp. nov., a marine bacterium isolated from Yongle Blue Hole in the South China Sea.</title>
        <authorList>
            <person name="Fu T."/>
        </authorList>
    </citation>
    <scope>NUCLEOTIDE SEQUENCE [LARGE SCALE GENOMIC DNA]</scope>
    <source>
        <strain evidence="5 6">JC075</strain>
    </source>
</reference>
<dbReference type="OrthoDB" id="9808602at2"/>
<dbReference type="RefSeq" id="WP_110361732.1">
    <property type="nucleotide sequence ID" value="NZ_QFLI01000007.1"/>
</dbReference>
<keyword evidence="5" id="KW-0808">Transferase</keyword>
<comment type="similarity">
    <text evidence="1">Belongs to the bacterial sugar transferase family.</text>
</comment>